<sequence length="214" mass="25051">MGYKSPYNHFNHHQLITFHPTMFVALDGVACTTKSTILNRLATTNKYNVHMVDYKEVSDLLHLGEDPVLDAIIYTLYRSSFTKHETLDGSKHLFDRELGSSLLYRLIFNNASVETITKYCELLKRVKETQSTKYVSLILMPKSGQEDIVVNMMTKRGNGIDWLDAEYVRRQCKVFTVWARVMNYKIMYVDYMENLETQQDKICQEIDKLFLLHN</sequence>
<dbReference type="OrthoDB" id="16083at10239"/>
<name>A0A0K0WS48_9BBAC</name>
<organism evidence="1 2">
    <name type="scientific">Clostera anastomosis granulovirus B</name>
    <dbReference type="NCBI Taxonomy" id="1986290"/>
    <lineage>
        <taxon>Viruses</taxon>
        <taxon>Viruses incertae sedis</taxon>
        <taxon>Naldaviricetes</taxon>
        <taxon>Lefavirales</taxon>
        <taxon>Baculoviridae</taxon>
        <taxon>Betabaculovirus</taxon>
        <taxon>Betabaculovirus alterclanastomosis</taxon>
    </lineage>
</organism>
<protein>
    <submittedName>
        <fullName evidence="1">Clas18</fullName>
    </submittedName>
</protein>
<dbReference type="EMBL" id="KR091910">
    <property type="protein sequence ID" value="AKS25361.1"/>
    <property type="molecule type" value="Genomic_DNA"/>
</dbReference>
<dbReference type="InterPro" id="IPR027417">
    <property type="entry name" value="P-loop_NTPase"/>
</dbReference>
<dbReference type="SUPFAM" id="SSF52540">
    <property type="entry name" value="P-loop containing nucleoside triphosphate hydrolases"/>
    <property type="match status" value="1"/>
</dbReference>
<gene>
    <name evidence="1" type="ORF">clas18</name>
</gene>
<evidence type="ECO:0000313" key="2">
    <source>
        <dbReference type="Proteomes" id="UP000232791"/>
    </source>
</evidence>
<keyword evidence="2" id="KW-1185">Reference proteome</keyword>
<accession>A0A0K0WS48</accession>
<proteinExistence type="predicted"/>
<dbReference type="Proteomes" id="UP000232791">
    <property type="component" value="Segment"/>
</dbReference>
<reference evidence="1 2" key="1">
    <citation type="journal article" date="2015" name="PLoS ONE">
        <title>The Complete Genome of a New Betabaculovirus from Clostera anastomosis.</title>
        <authorList>
            <person name="Yin F."/>
            <person name="Zhu Z."/>
            <person name="Liu X."/>
            <person name="Hou D."/>
            <person name="Wang J."/>
            <person name="Zhang L."/>
            <person name="Wang M."/>
            <person name="Kou Z."/>
            <person name="Wang H."/>
            <person name="Deng F."/>
            <person name="Hu Z."/>
        </authorList>
    </citation>
    <scope>NUCLEOTIDE SEQUENCE [LARGE SCALE GENOMIC DNA]</scope>
    <source>
        <strain evidence="1 2">ClasGV-B</strain>
    </source>
</reference>
<evidence type="ECO:0000313" key="1">
    <source>
        <dbReference type="EMBL" id="AKS25361.1"/>
    </source>
</evidence>